<dbReference type="OrthoDB" id="5515732at2"/>
<feature type="domain" description="DUF6891" evidence="1">
    <location>
        <begin position="7"/>
        <end position="185"/>
    </location>
</feature>
<accession>A0A543ILP9</accession>
<keyword evidence="3" id="KW-1185">Reference proteome</keyword>
<proteinExistence type="predicted"/>
<evidence type="ECO:0000313" key="3">
    <source>
        <dbReference type="Proteomes" id="UP000316706"/>
    </source>
</evidence>
<protein>
    <recommendedName>
        <fullName evidence="1">DUF6891 domain-containing protein</fullName>
    </recommendedName>
</protein>
<evidence type="ECO:0000259" key="1">
    <source>
        <dbReference type="Pfam" id="PF21831"/>
    </source>
</evidence>
<dbReference type="EMBL" id="VFPO01000001">
    <property type="protein sequence ID" value="TQM71501.1"/>
    <property type="molecule type" value="Genomic_DNA"/>
</dbReference>
<dbReference type="Proteomes" id="UP000316706">
    <property type="component" value="Unassembled WGS sequence"/>
</dbReference>
<reference evidence="2 3" key="1">
    <citation type="submission" date="2019-06" db="EMBL/GenBank/DDBJ databases">
        <title>Sequencing the genomes of 1000 actinobacteria strains.</title>
        <authorList>
            <person name="Klenk H.-P."/>
        </authorList>
    </citation>
    <scope>NUCLEOTIDE SEQUENCE [LARGE SCALE GENOMIC DNA]</scope>
    <source>
        <strain evidence="2 3">DSM 45043</strain>
    </source>
</reference>
<comment type="caution">
    <text evidence="2">The sequence shown here is derived from an EMBL/GenBank/DDBJ whole genome shotgun (WGS) entry which is preliminary data.</text>
</comment>
<name>A0A543ILP9_9ACTN</name>
<dbReference type="AlphaFoldDB" id="A0A543ILP9"/>
<dbReference type="RefSeq" id="WP_141973044.1">
    <property type="nucleotide sequence ID" value="NZ_VFPO01000001.1"/>
</dbReference>
<gene>
    <name evidence="2" type="ORF">FHX41_5270</name>
</gene>
<evidence type="ECO:0000313" key="2">
    <source>
        <dbReference type="EMBL" id="TQM71501.1"/>
    </source>
</evidence>
<sequence length="299" mass="33105">MIENTEAELLRDRARFLVALGHHDFETVVRQCADVLDDPGEDAIRPIVGEEFAAHLEAQEGWPDELDTDRLHRAFRELDVAGIVARLDHTCCQNCGITEIGEEVPAGEDRRGYVFAHRQDMEAAVPGGGLMLSYGVFGPGGQRPEAQAEIGREVTDVLRRHGLEADWDGDPRTRIEVALTWRRRRFGPLAEWPGAEPASTDRPLKISYCDRPRGRVHNAWIPASFLHARDVLLTMTPYTGNFINFALVSGGGLIASWGPGPTLTFEIPLDEDSHREVTVAEAERLVSVLANEGRVALTD</sequence>
<dbReference type="Pfam" id="PF21831">
    <property type="entry name" value="DUF6891"/>
    <property type="match status" value="1"/>
</dbReference>
<organism evidence="2 3">
    <name type="scientific">Actinomadura hallensis</name>
    <dbReference type="NCBI Taxonomy" id="337895"/>
    <lineage>
        <taxon>Bacteria</taxon>
        <taxon>Bacillati</taxon>
        <taxon>Actinomycetota</taxon>
        <taxon>Actinomycetes</taxon>
        <taxon>Streptosporangiales</taxon>
        <taxon>Thermomonosporaceae</taxon>
        <taxon>Actinomadura</taxon>
    </lineage>
</organism>
<dbReference type="InterPro" id="IPR054186">
    <property type="entry name" value="DUF6891"/>
</dbReference>